<dbReference type="InterPro" id="IPR052023">
    <property type="entry name" value="Histidine_kinase_KdpD"/>
</dbReference>
<evidence type="ECO:0000259" key="5">
    <source>
        <dbReference type="PROSITE" id="PS50109"/>
    </source>
</evidence>
<dbReference type="EC" id="2.7.13.3" evidence="2"/>
<gene>
    <name evidence="6" type="ORF">KSZ_02010</name>
</gene>
<dbReference type="SUPFAM" id="SSF55781">
    <property type="entry name" value="GAF domain-like"/>
    <property type="match status" value="6"/>
</dbReference>
<dbReference type="PRINTS" id="PR00344">
    <property type="entry name" value="BCTRLSENSOR"/>
</dbReference>
<dbReference type="SMART" id="SM00065">
    <property type="entry name" value="GAF"/>
    <property type="match status" value="6"/>
</dbReference>
<keyword evidence="4" id="KW-0902">Two-component regulatory system</keyword>
<reference evidence="6 7" key="1">
    <citation type="journal article" date="2021" name="Int. J. Syst. Evol. Microbiol.">
        <title>Reticulibacter mediterranei gen. nov., sp. nov., within the new family Reticulibacteraceae fam. nov., and Ktedonospora formicarum gen. nov., sp. nov., Ktedonobacter robiniae sp. nov., Dictyobacter formicarum sp. nov. and Dictyobacter arantiisoli sp. nov., belonging to the class Ktedonobacteria.</title>
        <authorList>
            <person name="Yabe S."/>
            <person name="Zheng Y."/>
            <person name="Wang C.M."/>
            <person name="Sakai Y."/>
            <person name="Abe K."/>
            <person name="Yokota A."/>
            <person name="Donadio S."/>
            <person name="Cavaletti L."/>
            <person name="Monciardini P."/>
        </authorList>
    </citation>
    <scope>NUCLEOTIDE SEQUENCE [LARGE SCALE GENOMIC DNA]</scope>
    <source>
        <strain evidence="6 7">SOSP1-9</strain>
    </source>
</reference>
<dbReference type="InterPro" id="IPR004358">
    <property type="entry name" value="Sig_transdc_His_kin-like_C"/>
</dbReference>
<dbReference type="PANTHER" id="PTHR45569">
    <property type="entry name" value="SENSOR PROTEIN KDPD"/>
    <property type="match status" value="1"/>
</dbReference>
<organism evidence="6 7">
    <name type="scientific">Dictyobacter formicarum</name>
    <dbReference type="NCBI Taxonomy" id="2778368"/>
    <lineage>
        <taxon>Bacteria</taxon>
        <taxon>Bacillati</taxon>
        <taxon>Chloroflexota</taxon>
        <taxon>Ktedonobacteria</taxon>
        <taxon>Ktedonobacterales</taxon>
        <taxon>Dictyobacteraceae</taxon>
        <taxon>Dictyobacter</taxon>
    </lineage>
</organism>
<evidence type="ECO:0000256" key="2">
    <source>
        <dbReference type="ARBA" id="ARBA00012438"/>
    </source>
</evidence>
<dbReference type="InterPro" id="IPR036890">
    <property type="entry name" value="HATPase_C_sf"/>
</dbReference>
<dbReference type="Gene3D" id="3.30.450.40">
    <property type="match status" value="6"/>
</dbReference>
<keyword evidence="3" id="KW-0808">Transferase</keyword>
<dbReference type="Pfam" id="PF01590">
    <property type="entry name" value="GAF"/>
    <property type="match status" value="1"/>
</dbReference>
<sequence length="1257" mass="142726">MEIPYLINDVLDTLMQRKGDPADLVSTLHHITQTAHVFFEASCCSIFAINPITRHFTASQTVTERTDESEDTLNQPYPELLVRQTLERGSIQIDDLDKRPEYQNLFTQAHDIRSLVAYPLRIQHNQKPLGILCLYFKRLQAYIDEDEITQKTFHVFLTQASFLLQQTWLLRRHQEVARIGQEINQDLSDIETLFKKLRKHVAGILDMSASLLLVVYEPQTNIFDIYLQEKGRPFRRELRVPEGACLYVLETQEKQFIQHLSEEKKNQPFLVSHIPDTEVEESLIYIPLLLHNTSLGVLSIQHPLPYTYDQEDVFILQMLANHIALALWNIRLYSSLSLLNETGQLLTRQTDSKRTLEATAKQILDTTKADVVVLYPYFHLKRDFIKPYIAGTLQDPNSRELMIPRRMDDIARLMLNREKPLFADEASKLYTLLASNITSPQGNFQHREGIRSATAARLVVGNEIVGVLFVNFRQPQSFDSPQSLLIEGLSHFAAIAMNNARTLDKMSQRRIHELEILQKVDQALNRHLELQSVLDTLLYEVSDRKIVPADGAGILIYNLQTEFLETRAAIGRNSEARRRVNIPFEGTTGITRWVLEHKETARVMNVQTEERWRDQYIPAGDNTRTVSELDVPLLDGEEVVGVLNFESEVEAAFSEEDQNFLETLAGQVVLAVKTAQAYEREKRLAADHRALNEISKEIVAQFDQRRIFNLILDKALELTHSNLGNLMLYDPLQQDLWVAEERNIAEDKKNRRQRLDEGIVGRVARTKKLINANLTRSPDKDIYLEYFPGAKSELAVPMLQGGELRGVLNIESPIAKNFSPMDEELLQGLADLAVIALRNAEQYEAEKLEASRFRSLYEAGKELGIVTTLDQLEQAYDTILRIAKQHCNGQIALRRYNEEIQELVAVRSSHPEHIPPFQTMKIDEGINGQVARERHTISIVDAHKLPKGIGPAKLSDPETRSLAVIPVIFHEHLYGTLGVSHKEVGHFKEGDILFFEGLAQQLASTIYRLETEQESQELEQRALAADLMTNIGQSAFELIHRLGNEWGHIELSIDNIRDELEEHNHMNAFIAERLEKIVQIARTTLGWSKDLKSRVQTSTLEKMDEPVVTDARIFLEEAQSLVPLPSSPPIQLRVESAKDVGAVLAIHGLVLDILRNLIDNAITAMPRGGTITLTALNEGRYVALKVIDSGVGIPLHIQKYIFNPFYSTKGSSGFGLWSAQRNAYRNNGELKVESQPGQGATFTLLLPRADRNTGCPA</sequence>
<dbReference type="SMART" id="SM00387">
    <property type="entry name" value="HATPase_c"/>
    <property type="match status" value="1"/>
</dbReference>
<accession>A0ABQ3V8G7</accession>
<dbReference type="Pfam" id="PF13185">
    <property type="entry name" value="GAF_2"/>
    <property type="match status" value="4"/>
</dbReference>
<evidence type="ECO:0000256" key="4">
    <source>
        <dbReference type="ARBA" id="ARBA00023012"/>
    </source>
</evidence>
<keyword evidence="7" id="KW-1185">Reference proteome</keyword>
<proteinExistence type="predicted"/>
<name>A0ABQ3V8G7_9CHLR</name>
<dbReference type="Pfam" id="PF02518">
    <property type="entry name" value="HATPase_c"/>
    <property type="match status" value="1"/>
</dbReference>
<dbReference type="InterPro" id="IPR003018">
    <property type="entry name" value="GAF"/>
</dbReference>
<keyword evidence="3" id="KW-0418">Kinase</keyword>
<dbReference type="PROSITE" id="PS50109">
    <property type="entry name" value="HIS_KIN"/>
    <property type="match status" value="1"/>
</dbReference>
<evidence type="ECO:0000256" key="1">
    <source>
        <dbReference type="ARBA" id="ARBA00000085"/>
    </source>
</evidence>
<dbReference type="InterPro" id="IPR029016">
    <property type="entry name" value="GAF-like_dom_sf"/>
</dbReference>
<dbReference type="InterPro" id="IPR005467">
    <property type="entry name" value="His_kinase_dom"/>
</dbReference>
<dbReference type="Proteomes" id="UP000635565">
    <property type="component" value="Unassembled WGS sequence"/>
</dbReference>
<dbReference type="CDD" id="cd00075">
    <property type="entry name" value="HATPase"/>
    <property type="match status" value="1"/>
</dbReference>
<dbReference type="RefSeq" id="WP_201359895.1">
    <property type="nucleotide sequence ID" value="NZ_BNJJ01000001.1"/>
</dbReference>
<feature type="domain" description="Histidine kinase" evidence="5">
    <location>
        <begin position="1037"/>
        <end position="1250"/>
    </location>
</feature>
<evidence type="ECO:0000256" key="3">
    <source>
        <dbReference type="ARBA" id="ARBA00022777"/>
    </source>
</evidence>
<evidence type="ECO:0000313" key="6">
    <source>
        <dbReference type="EMBL" id="GHO82195.1"/>
    </source>
</evidence>
<dbReference type="SUPFAM" id="SSF55874">
    <property type="entry name" value="ATPase domain of HSP90 chaperone/DNA topoisomerase II/histidine kinase"/>
    <property type="match status" value="1"/>
</dbReference>
<dbReference type="PANTHER" id="PTHR45569:SF1">
    <property type="entry name" value="SENSOR PROTEIN KDPD"/>
    <property type="match status" value="1"/>
</dbReference>
<dbReference type="InterPro" id="IPR003594">
    <property type="entry name" value="HATPase_dom"/>
</dbReference>
<comment type="catalytic activity">
    <reaction evidence="1">
        <text>ATP + protein L-histidine = ADP + protein N-phospho-L-histidine.</text>
        <dbReference type="EC" id="2.7.13.3"/>
    </reaction>
</comment>
<comment type="caution">
    <text evidence="6">The sequence shown here is derived from an EMBL/GenBank/DDBJ whole genome shotgun (WGS) entry which is preliminary data.</text>
</comment>
<dbReference type="Gene3D" id="3.30.565.10">
    <property type="entry name" value="Histidine kinase-like ATPase, C-terminal domain"/>
    <property type="match status" value="1"/>
</dbReference>
<protein>
    <recommendedName>
        <fullName evidence="2">histidine kinase</fullName>
        <ecNumber evidence="2">2.7.13.3</ecNumber>
    </recommendedName>
</protein>
<dbReference type="EMBL" id="BNJJ01000001">
    <property type="protein sequence ID" value="GHO82195.1"/>
    <property type="molecule type" value="Genomic_DNA"/>
</dbReference>
<evidence type="ECO:0000313" key="7">
    <source>
        <dbReference type="Proteomes" id="UP000635565"/>
    </source>
</evidence>